<evidence type="ECO:0000313" key="3">
    <source>
        <dbReference type="Proteomes" id="UP000027222"/>
    </source>
</evidence>
<organism evidence="2 3">
    <name type="scientific">Galerina marginata (strain CBS 339.88)</name>
    <dbReference type="NCBI Taxonomy" id="685588"/>
    <lineage>
        <taxon>Eukaryota</taxon>
        <taxon>Fungi</taxon>
        <taxon>Dikarya</taxon>
        <taxon>Basidiomycota</taxon>
        <taxon>Agaricomycotina</taxon>
        <taxon>Agaricomycetes</taxon>
        <taxon>Agaricomycetidae</taxon>
        <taxon>Agaricales</taxon>
        <taxon>Agaricineae</taxon>
        <taxon>Strophariaceae</taxon>
        <taxon>Galerina</taxon>
    </lineage>
</organism>
<feature type="compositionally biased region" description="Polar residues" evidence="1">
    <location>
        <begin position="1"/>
        <end position="12"/>
    </location>
</feature>
<accession>A0A067SSB6</accession>
<evidence type="ECO:0000313" key="2">
    <source>
        <dbReference type="EMBL" id="KDR70564.1"/>
    </source>
</evidence>
<dbReference type="HOGENOM" id="CLU_1806305_0_0_1"/>
<feature type="compositionally biased region" description="Polar residues" evidence="1">
    <location>
        <begin position="36"/>
        <end position="47"/>
    </location>
</feature>
<proteinExistence type="predicted"/>
<evidence type="ECO:0000256" key="1">
    <source>
        <dbReference type="SAM" id="MobiDB-lite"/>
    </source>
</evidence>
<feature type="compositionally biased region" description="Basic and acidic residues" evidence="1">
    <location>
        <begin position="50"/>
        <end position="62"/>
    </location>
</feature>
<dbReference type="OrthoDB" id="10620123at2759"/>
<protein>
    <submittedName>
        <fullName evidence="2">Uncharacterized protein</fullName>
    </submittedName>
</protein>
<dbReference type="Proteomes" id="UP000027222">
    <property type="component" value="Unassembled WGS sequence"/>
</dbReference>
<reference evidence="3" key="1">
    <citation type="journal article" date="2014" name="Proc. Natl. Acad. Sci. U.S.A.">
        <title>Extensive sampling of basidiomycete genomes demonstrates inadequacy of the white-rot/brown-rot paradigm for wood decay fungi.</title>
        <authorList>
            <person name="Riley R."/>
            <person name="Salamov A.A."/>
            <person name="Brown D.W."/>
            <person name="Nagy L.G."/>
            <person name="Floudas D."/>
            <person name="Held B.W."/>
            <person name="Levasseur A."/>
            <person name="Lombard V."/>
            <person name="Morin E."/>
            <person name="Otillar R."/>
            <person name="Lindquist E.A."/>
            <person name="Sun H."/>
            <person name="LaButti K.M."/>
            <person name="Schmutz J."/>
            <person name="Jabbour D."/>
            <person name="Luo H."/>
            <person name="Baker S.E."/>
            <person name="Pisabarro A.G."/>
            <person name="Walton J.D."/>
            <person name="Blanchette R.A."/>
            <person name="Henrissat B."/>
            <person name="Martin F."/>
            <person name="Cullen D."/>
            <person name="Hibbett D.S."/>
            <person name="Grigoriev I.V."/>
        </authorList>
    </citation>
    <scope>NUCLEOTIDE SEQUENCE [LARGE SCALE GENOMIC DNA]</scope>
    <source>
        <strain evidence="3">CBS 339.88</strain>
    </source>
</reference>
<name>A0A067SSB6_GALM3</name>
<dbReference type="EMBL" id="KL142396">
    <property type="protein sequence ID" value="KDR70564.1"/>
    <property type="molecule type" value="Genomic_DNA"/>
</dbReference>
<keyword evidence="3" id="KW-1185">Reference proteome</keyword>
<dbReference type="AlphaFoldDB" id="A0A067SSB6"/>
<sequence length="143" mass="15897">MLDPTQVAQSTETGGGHLVLPSTAQEPEASDPVEESQASQGILSQAHSEAVVERKEAERLRLEASAQPTKDQGDHDHIYKARKKRALHRLEEMAKTCGCDSAIGYDSDGDVRHLQLGCEYVEYRDLIDEGYFGDHLDFEWQGL</sequence>
<gene>
    <name evidence="2" type="ORF">GALMADRAFT_229957</name>
</gene>
<feature type="region of interest" description="Disordered" evidence="1">
    <location>
        <begin position="1"/>
        <end position="78"/>
    </location>
</feature>